<gene>
    <name evidence="1" type="ORF">MAR_006146</name>
</gene>
<dbReference type="EMBL" id="CP111012">
    <property type="protein sequence ID" value="WAQ93675.1"/>
    <property type="molecule type" value="Genomic_DNA"/>
</dbReference>
<evidence type="ECO:0000313" key="2">
    <source>
        <dbReference type="Proteomes" id="UP001164746"/>
    </source>
</evidence>
<organism evidence="1 2">
    <name type="scientific">Mya arenaria</name>
    <name type="common">Soft-shell clam</name>
    <dbReference type="NCBI Taxonomy" id="6604"/>
    <lineage>
        <taxon>Eukaryota</taxon>
        <taxon>Metazoa</taxon>
        <taxon>Spiralia</taxon>
        <taxon>Lophotrochozoa</taxon>
        <taxon>Mollusca</taxon>
        <taxon>Bivalvia</taxon>
        <taxon>Autobranchia</taxon>
        <taxon>Heteroconchia</taxon>
        <taxon>Euheterodonta</taxon>
        <taxon>Imparidentia</taxon>
        <taxon>Neoheterodontei</taxon>
        <taxon>Myida</taxon>
        <taxon>Myoidea</taxon>
        <taxon>Myidae</taxon>
        <taxon>Mya</taxon>
    </lineage>
</organism>
<name>A0ABY7DAC8_MYAAR</name>
<protein>
    <submittedName>
        <fullName evidence="1">Uncharacterized protein</fullName>
    </submittedName>
</protein>
<sequence length="880" mass="101135">MAYKSSMWFDSRACEKSWEEALKDHLKSVSNKTVHMKNRIRAIGILLAAEYIEYNQCVQLKELWNIYADACKTEFRQVNFEENKIPGLKYISNGARDFFCNNLPIVIVYQPSEKGPVSFVIRRLEGVQWQRLILELNWPVVNTNSIKSEIVKKVSSLIVPALGFATSDRDRDLLKFLLTKLTSATYLSRHCPSLKFSKKSLRINELKMEKSLDQFVELRQSSNTSYKCKKEKIELSRAGRMPGSGRVSFGEEFPDLASCMLMLFDSTGQGLQSHPRLICETLFVKKKSWLDMPRAVSILQQTFGIPILLSAAYTYTENYRSKSNQAKRHHEGMNINPDISLRKSTRDLNKHSSINSHYAMCDLQLALNEFCRTGGVIARDDKALVHTDVEVVQRPSKSWTRIRYSDHDWEKNCENTLQISTYQFVEVISEHSEVVSFIGTVGVTKTRVKGNGVSVVKMHYFEPSTAFRHMNELLFIASLDKHNHHFLQNGELVSKLLVTVDGGGDERPRNKITKFCSVLLRWLLNLDKYKCISLAEGQSKYHSVERLHCASNRALSMSGIIFSKMVHEFEKDDDGNFSMDKFRCNMEAAQIEAVNRLDGVPYSNNTLVSEIAPKISEWVFNPDYEAQIKQFLEKDTSAHHVKNNFVIKPNGPIWDRLCSLYSLTKEKAISAFHVNMYALDPKTSSNMHYAFATYRPDDEWRGEPIKRYEIQPVLNMARLPEFHYMSYDETVDAIETLESTTGDLPLWVTEKDFFLPTRNIKHLLENEPDMLQTELDNISNLIGVSTDDIQIYITETKEKARLKLKQKETVERFKDIFIGHMLVKDLKHLLHVKLGVPMHSRISGKADILVAIEAEVQSRKLSDKDLKQMATECCNISPQY</sequence>
<keyword evidence="2" id="KW-1185">Reference proteome</keyword>
<dbReference type="Proteomes" id="UP001164746">
    <property type="component" value="Chromosome 1"/>
</dbReference>
<accession>A0ABY7DAC8</accession>
<proteinExistence type="predicted"/>
<reference evidence="1" key="1">
    <citation type="submission" date="2022-11" db="EMBL/GenBank/DDBJ databases">
        <title>Centuries of genome instability and evolution in soft-shell clam transmissible cancer (bioRxiv).</title>
        <authorList>
            <person name="Hart S.F.M."/>
            <person name="Yonemitsu M.A."/>
            <person name="Giersch R.M."/>
            <person name="Beal B.F."/>
            <person name="Arriagada G."/>
            <person name="Davis B.W."/>
            <person name="Ostrander E.A."/>
            <person name="Goff S.P."/>
            <person name="Metzger M.J."/>
        </authorList>
    </citation>
    <scope>NUCLEOTIDE SEQUENCE</scope>
    <source>
        <strain evidence="1">MELC-2E11</strain>
        <tissue evidence="1">Siphon/mantle</tissue>
    </source>
</reference>
<evidence type="ECO:0000313" key="1">
    <source>
        <dbReference type="EMBL" id="WAQ93675.1"/>
    </source>
</evidence>